<keyword evidence="3" id="KW-0560">Oxidoreductase</keyword>
<evidence type="ECO:0000256" key="2">
    <source>
        <dbReference type="ARBA" id="ARBA00022964"/>
    </source>
</evidence>
<protein>
    <recommendedName>
        <fullName evidence="4">Aspartyl/asparaginy/proline hydroxylase domain-containing protein</fullName>
    </recommendedName>
</protein>
<sequence>MKENTYNPSRFLSIFQKQCDFIGKLIAESRTYRLLCMTWHGIPLRDLLSNQVMQKDIVLNCRDMRINGHGFTPFRQICPKTTAIDGTLPTVWMLPSLSSSAWFEHTTESLILEEKARDIVREYSAVSHMFKQHPDFSEVVAHGSWDSIPICEANLCWNEQIFNLIPTTVYTIKSIDPCLNFGFASFLRTKAGTTISRHTGSANLRLRHQLCVEIGDDTDAALSVGPEKRHWRLEKCLIFDDSYPHELYHASGSQRVVLAVDTWHPGLTQEERLVLSNYVFAHFGKIYKLI</sequence>
<dbReference type="PANTHER" id="PTHR46332:SF5">
    <property type="entry name" value="ASPARTATE BETA-HYDROXYLASE DOMAIN CONTAINING 2"/>
    <property type="match status" value="1"/>
</dbReference>
<dbReference type="AlphaFoldDB" id="A0A1Y1BZJ2"/>
<dbReference type="InterPro" id="IPR051821">
    <property type="entry name" value="Asp/Asn_beta-hydroxylase"/>
</dbReference>
<dbReference type="Pfam" id="PF05118">
    <property type="entry name" value="Asp_Arg_Hydrox"/>
    <property type="match status" value="1"/>
</dbReference>
<dbReference type="GO" id="GO:0016020">
    <property type="term" value="C:membrane"/>
    <property type="evidence" value="ECO:0007669"/>
    <property type="project" value="TreeGrafter"/>
</dbReference>
<dbReference type="Proteomes" id="UP000218432">
    <property type="component" value="Chromosome 3"/>
</dbReference>
<evidence type="ECO:0000313" key="6">
    <source>
        <dbReference type="Proteomes" id="UP000218432"/>
    </source>
</evidence>
<dbReference type="EMBL" id="AP018113">
    <property type="protein sequence ID" value="BAX63808.1"/>
    <property type="molecule type" value="Genomic_DNA"/>
</dbReference>
<evidence type="ECO:0000256" key="3">
    <source>
        <dbReference type="ARBA" id="ARBA00023002"/>
    </source>
</evidence>
<gene>
    <name evidence="5" type="ORF">BSFP_066810</name>
</gene>
<feature type="domain" description="Aspartyl/asparaginy/proline hydroxylase" evidence="4">
    <location>
        <begin position="114"/>
        <end position="265"/>
    </location>
</feature>
<dbReference type="PANTHER" id="PTHR46332">
    <property type="entry name" value="ASPARTATE BETA-HYDROXYLASE DOMAIN-CONTAINING PROTEIN 2"/>
    <property type="match status" value="1"/>
</dbReference>
<keyword evidence="2" id="KW-0223">Dioxygenase</keyword>
<reference evidence="5 6" key="1">
    <citation type="journal article" date="2017" name="Genome Announc.">
        <title>Complete Genome Sequence of Burkholderia stabilis FERMP-21014.</title>
        <authorList>
            <person name="Konishi K."/>
            <person name="Kumagai T."/>
            <person name="Sakasegawa S."/>
            <person name="Tamura T."/>
        </authorList>
    </citation>
    <scope>NUCLEOTIDE SEQUENCE [LARGE SCALE GENOMIC DNA]</scope>
    <source>
        <strain evidence="5 6">FERMP-21014</strain>
    </source>
</reference>
<accession>A0A1Y1BZJ2</accession>
<dbReference type="RefSeq" id="WP_157776461.1">
    <property type="nucleotide sequence ID" value="NZ_AP018113.1"/>
</dbReference>
<dbReference type="Gene3D" id="2.60.120.330">
    <property type="entry name" value="B-lactam Antibiotic, Isopenicillin N Synthase, Chain"/>
    <property type="match status" value="1"/>
</dbReference>
<name>A0A1Y1BZJ2_9BURK</name>
<evidence type="ECO:0000313" key="5">
    <source>
        <dbReference type="EMBL" id="BAX63808.1"/>
    </source>
</evidence>
<dbReference type="SUPFAM" id="SSF51197">
    <property type="entry name" value="Clavaminate synthase-like"/>
    <property type="match status" value="1"/>
</dbReference>
<comment type="similarity">
    <text evidence="1">Belongs to the aspartyl/asparaginyl beta-hydroxylase family.</text>
</comment>
<proteinExistence type="inferred from homology"/>
<dbReference type="GO" id="GO:0051213">
    <property type="term" value="F:dioxygenase activity"/>
    <property type="evidence" value="ECO:0007669"/>
    <property type="project" value="UniProtKB-KW"/>
</dbReference>
<organism evidence="5 6">
    <name type="scientific">Burkholderia stabilis</name>
    <dbReference type="NCBI Taxonomy" id="95485"/>
    <lineage>
        <taxon>Bacteria</taxon>
        <taxon>Pseudomonadati</taxon>
        <taxon>Pseudomonadota</taxon>
        <taxon>Betaproteobacteria</taxon>
        <taxon>Burkholderiales</taxon>
        <taxon>Burkholderiaceae</taxon>
        <taxon>Burkholderia</taxon>
        <taxon>Burkholderia cepacia complex</taxon>
    </lineage>
</organism>
<dbReference type="InterPro" id="IPR007803">
    <property type="entry name" value="Asp/Arg/Pro-Hydrxlase"/>
</dbReference>
<dbReference type="InterPro" id="IPR027443">
    <property type="entry name" value="IPNS-like_sf"/>
</dbReference>
<evidence type="ECO:0000256" key="1">
    <source>
        <dbReference type="ARBA" id="ARBA00007730"/>
    </source>
</evidence>
<evidence type="ECO:0000259" key="4">
    <source>
        <dbReference type="Pfam" id="PF05118"/>
    </source>
</evidence>